<evidence type="ECO:0000256" key="4">
    <source>
        <dbReference type="PROSITE-ProRule" id="PRU00050"/>
    </source>
</evidence>
<evidence type="ECO:0000313" key="7">
    <source>
        <dbReference type="Proteomes" id="UP000252884"/>
    </source>
</evidence>
<dbReference type="PROSITE" id="PS50122">
    <property type="entry name" value="CHEB"/>
    <property type="match status" value="1"/>
</dbReference>
<dbReference type="PANTHER" id="PTHR42872">
    <property type="entry name" value="PROTEIN-GLUTAMATE METHYLESTERASE/PROTEIN-GLUTAMINE GLUTAMINASE"/>
    <property type="match status" value="1"/>
</dbReference>
<dbReference type="GO" id="GO:0000156">
    <property type="term" value="F:phosphorelay response regulator activity"/>
    <property type="evidence" value="ECO:0007669"/>
    <property type="project" value="InterPro"/>
</dbReference>
<dbReference type="EMBL" id="QPJK01000013">
    <property type="protein sequence ID" value="RCW65210.1"/>
    <property type="molecule type" value="Genomic_DNA"/>
</dbReference>
<dbReference type="EC" id="3.1.1.61" evidence="2"/>
<comment type="caution">
    <text evidence="6">The sequence shown here is derived from an EMBL/GenBank/DDBJ whole genome shotgun (WGS) entry which is preliminary data.</text>
</comment>
<dbReference type="InterPro" id="IPR035909">
    <property type="entry name" value="CheB_C"/>
</dbReference>
<organism evidence="6 7">
    <name type="scientific">Pseudorhodoferax soli</name>
    <dbReference type="NCBI Taxonomy" id="545864"/>
    <lineage>
        <taxon>Bacteria</taxon>
        <taxon>Pseudomonadati</taxon>
        <taxon>Pseudomonadota</taxon>
        <taxon>Betaproteobacteria</taxon>
        <taxon>Burkholderiales</taxon>
        <taxon>Comamonadaceae</taxon>
    </lineage>
</organism>
<feature type="domain" description="CheB-type methylesterase" evidence="5">
    <location>
        <begin position="3"/>
        <end position="183"/>
    </location>
</feature>
<dbReference type="PIRSF" id="PIRSF036461">
    <property type="entry name" value="Chmtx_methlestr"/>
    <property type="match status" value="1"/>
</dbReference>
<evidence type="ECO:0000313" key="6">
    <source>
        <dbReference type="EMBL" id="RCW65210.1"/>
    </source>
</evidence>
<keyword evidence="7" id="KW-1185">Reference proteome</keyword>
<keyword evidence="1 4" id="KW-0378">Hydrolase</keyword>
<dbReference type="RefSeq" id="WP_114471995.1">
    <property type="nucleotide sequence ID" value="NZ_QPJK01000013.1"/>
</dbReference>
<dbReference type="Gene3D" id="3.40.50.180">
    <property type="entry name" value="Methylesterase CheB, C-terminal domain"/>
    <property type="match status" value="1"/>
</dbReference>
<protein>
    <recommendedName>
        <fullName evidence="2">protein-glutamate methylesterase</fullName>
        <ecNumber evidence="2">3.1.1.61</ecNumber>
    </recommendedName>
</protein>
<sequence>MSPAAYNVIVVGASAGGVDAMLKIAGHLPANFPAPILLVQHLGAHPSALPDLLAYKGPNRAKFGEPGEVPEPGVIYVAPSDSHMLIEHGRIRVWKGPKIHHTRPAIDPLFRSAAMEYGARAVGVVLTGTLDDGTAGLKAIKECGGLAVVQDPDDAREPSMPLSALAYVEVDHLATLDDMPALLGTLALAKPRRTASGPTQALRDEHAASFGGADMRHLKAIGAPSVFTCPDCGGSLFELKDQRPVRFACHTGHAYSLRTLAAAREETTDSALWASLRALQEKEAILRRLAEVQEARMPASGQAALGEAQELAHAIQVLRRFVEGPPRAPVA</sequence>
<evidence type="ECO:0000256" key="2">
    <source>
        <dbReference type="ARBA" id="ARBA00039140"/>
    </source>
</evidence>
<name>A0A368XB79_9BURK</name>
<evidence type="ECO:0000256" key="1">
    <source>
        <dbReference type="ARBA" id="ARBA00022801"/>
    </source>
</evidence>
<dbReference type="Proteomes" id="UP000252884">
    <property type="component" value="Unassembled WGS sequence"/>
</dbReference>
<dbReference type="Pfam" id="PF01339">
    <property type="entry name" value="CheB_methylest"/>
    <property type="match status" value="1"/>
</dbReference>
<dbReference type="SUPFAM" id="SSF52738">
    <property type="entry name" value="Methylesterase CheB, C-terminal domain"/>
    <property type="match status" value="1"/>
</dbReference>
<evidence type="ECO:0000256" key="3">
    <source>
        <dbReference type="ARBA" id="ARBA00048267"/>
    </source>
</evidence>
<feature type="active site" evidence="4">
    <location>
        <position position="14"/>
    </location>
</feature>
<evidence type="ECO:0000259" key="5">
    <source>
        <dbReference type="PROSITE" id="PS50122"/>
    </source>
</evidence>
<dbReference type="CDD" id="cd16433">
    <property type="entry name" value="CheB"/>
    <property type="match status" value="1"/>
</dbReference>
<feature type="active site" evidence="4">
    <location>
        <position position="132"/>
    </location>
</feature>
<keyword evidence="4" id="KW-0145">Chemotaxis</keyword>
<dbReference type="PANTHER" id="PTHR42872:SF6">
    <property type="entry name" value="PROTEIN-GLUTAMATE METHYLESTERASE_PROTEIN-GLUTAMINE GLUTAMINASE"/>
    <property type="match status" value="1"/>
</dbReference>
<dbReference type="AlphaFoldDB" id="A0A368XB79"/>
<reference evidence="6 7" key="1">
    <citation type="submission" date="2018-07" db="EMBL/GenBank/DDBJ databases">
        <title>Genomic Encyclopedia of Type Strains, Phase IV (KMG-IV): sequencing the most valuable type-strain genomes for metagenomic binning, comparative biology and taxonomic classification.</title>
        <authorList>
            <person name="Goeker M."/>
        </authorList>
    </citation>
    <scope>NUCLEOTIDE SEQUENCE [LARGE SCALE GENOMIC DNA]</scope>
    <source>
        <strain evidence="6 7">DSM 21634</strain>
    </source>
</reference>
<dbReference type="GO" id="GO:0006935">
    <property type="term" value="P:chemotaxis"/>
    <property type="evidence" value="ECO:0007669"/>
    <property type="project" value="UniProtKB-UniRule"/>
</dbReference>
<proteinExistence type="predicted"/>
<gene>
    <name evidence="6" type="ORF">DES41_113134</name>
</gene>
<comment type="catalytic activity">
    <reaction evidence="3">
        <text>[protein]-L-glutamate 5-O-methyl ester + H2O = L-glutamyl-[protein] + methanol + H(+)</text>
        <dbReference type="Rhea" id="RHEA:23236"/>
        <dbReference type="Rhea" id="RHEA-COMP:10208"/>
        <dbReference type="Rhea" id="RHEA-COMP:10311"/>
        <dbReference type="ChEBI" id="CHEBI:15377"/>
        <dbReference type="ChEBI" id="CHEBI:15378"/>
        <dbReference type="ChEBI" id="CHEBI:17790"/>
        <dbReference type="ChEBI" id="CHEBI:29973"/>
        <dbReference type="ChEBI" id="CHEBI:82795"/>
        <dbReference type="EC" id="3.1.1.61"/>
    </reaction>
</comment>
<dbReference type="InterPro" id="IPR011247">
    <property type="entry name" value="Chemotax_prot-Glu_Me-esterase"/>
</dbReference>
<dbReference type="GO" id="GO:0008984">
    <property type="term" value="F:protein-glutamate methylesterase activity"/>
    <property type="evidence" value="ECO:0007669"/>
    <property type="project" value="UniProtKB-EC"/>
</dbReference>
<dbReference type="InterPro" id="IPR000673">
    <property type="entry name" value="Sig_transdc_resp-reg_Me-estase"/>
</dbReference>
<accession>A0A368XB79</accession>
<feature type="active site" evidence="4">
    <location>
        <position position="41"/>
    </location>
</feature>
<dbReference type="GO" id="GO:0005737">
    <property type="term" value="C:cytoplasm"/>
    <property type="evidence" value="ECO:0007669"/>
    <property type="project" value="InterPro"/>
</dbReference>